<dbReference type="GO" id="GO:0046316">
    <property type="term" value="F:gluconokinase activity"/>
    <property type="evidence" value="ECO:0007669"/>
    <property type="project" value="UniProtKB-EC"/>
</dbReference>
<evidence type="ECO:0000256" key="1">
    <source>
        <dbReference type="ARBA" id="ARBA00004761"/>
    </source>
</evidence>
<dbReference type="Proteomes" id="UP000533724">
    <property type="component" value="Unassembled WGS sequence"/>
</dbReference>
<evidence type="ECO:0000256" key="9">
    <source>
        <dbReference type="ARBA" id="ARBA00048090"/>
    </source>
</evidence>
<dbReference type="EMBL" id="JACIHI010000002">
    <property type="protein sequence ID" value="MBB4437936.1"/>
    <property type="molecule type" value="Genomic_DNA"/>
</dbReference>
<keyword evidence="4 10" id="KW-0808">Transferase</keyword>
<dbReference type="InterPro" id="IPR027417">
    <property type="entry name" value="P-loop_NTPase"/>
</dbReference>
<dbReference type="CDD" id="cd02021">
    <property type="entry name" value="GntK"/>
    <property type="match status" value="1"/>
</dbReference>
<accession>A0A7W6UH32</accession>
<dbReference type="InterPro" id="IPR006001">
    <property type="entry name" value="Therm_gnt_kin"/>
</dbReference>
<protein>
    <recommendedName>
        <fullName evidence="3 10">Gluconokinase</fullName>
        <ecNumber evidence="3 10">2.7.1.12</ecNumber>
    </recommendedName>
</protein>
<dbReference type="PANTHER" id="PTHR43442:SF3">
    <property type="entry name" value="GLUCONOKINASE-RELATED"/>
    <property type="match status" value="1"/>
</dbReference>
<evidence type="ECO:0000313" key="12">
    <source>
        <dbReference type="Proteomes" id="UP000533724"/>
    </source>
</evidence>
<evidence type="ECO:0000256" key="8">
    <source>
        <dbReference type="ARBA" id="ARBA00023064"/>
    </source>
</evidence>
<comment type="pathway">
    <text evidence="1">Carbohydrate acid metabolism.</text>
</comment>
<dbReference type="GO" id="GO:0005524">
    <property type="term" value="F:ATP binding"/>
    <property type="evidence" value="ECO:0007669"/>
    <property type="project" value="UniProtKB-KW"/>
</dbReference>
<evidence type="ECO:0000256" key="7">
    <source>
        <dbReference type="ARBA" id="ARBA00022840"/>
    </source>
</evidence>
<evidence type="ECO:0000256" key="5">
    <source>
        <dbReference type="ARBA" id="ARBA00022741"/>
    </source>
</evidence>
<reference evidence="11 12" key="1">
    <citation type="submission" date="2020-08" db="EMBL/GenBank/DDBJ databases">
        <title>Genomic Encyclopedia of Type Strains, Phase IV (KMG-V): Genome sequencing to study the core and pangenomes of soil and plant-associated prokaryotes.</title>
        <authorList>
            <person name="Whitman W."/>
        </authorList>
    </citation>
    <scope>NUCLEOTIDE SEQUENCE [LARGE SCALE GENOMIC DNA]</scope>
    <source>
        <strain evidence="11 12">SEMIA 414</strain>
    </source>
</reference>
<dbReference type="GO" id="GO:0005737">
    <property type="term" value="C:cytoplasm"/>
    <property type="evidence" value="ECO:0007669"/>
    <property type="project" value="TreeGrafter"/>
</dbReference>
<dbReference type="AlphaFoldDB" id="A0A7W6UH32"/>
<dbReference type="NCBIfam" id="TIGR01313">
    <property type="entry name" value="therm_gnt_kin"/>
    <property type="match status" value="1"/>
</dbReference>
<sequence>MSTAASRPASDRETMDLEQKTPPLAVIVMGVSGCGKSSVGERLAAQNGMPFLEGDQLHPAENVEKMAQGISLTDDDRLPWLDRIGAEIRTAQEASQGLVISCSALKRHYRDRLRQAATGRLVFVFLEGSRELLLSRMQARQGHFMPASLLDSQLETLEPPTGEAGVVTVAIDNALDDIVALACKGLSGITIKGGDYRAG</sequence>
<comment type="catalytic activity">
    <reaction evidence="9 10">
        <text>D-gluconate + ATP = 6-phospho-D-gluconate + ADP + H(+)</text>
        <dbReference type="Rhea" id="RHEA:19433"/>
        <dbReference type="ChEBI" id="CHEBI:15378"/>
        <dbReference type="ChEBI" id="CHEBI:18391"/>
        <dbReference type="ChEBI" id="CHEBI:30616"/>
        <dbReference type="ChEBI" id="CHEBI:58759"/>
        <dbReference type="ChEBI" id="CHEBI:456216"/>
        <dbReference type="EC" id="2.7.1.12"/>
    </reaction>
</comment>
<dbReference type="SUPFAM" id="SSF52540">
    <property type="entry name" value="P-loop containing nucleoside triphosphate hydrolases"/>
    <property type="match status" value="1"/>
</dbReference>
<evidence type="ECO:0000256" key="3">
    <source>
        <dbReference type="ARBA" id="ARBA00012054"/>
    </source>
</evidence>
<dbReference type="PROSITE" id="PS51257">
    <property type="entry name" value="PROKAR_LIPOPROTEIN"/>
    <property type="match status" value="1"/>
</dbReference>
<evidence type="ECO:0000256" key="6">
    <source>
        <dbReference type="ARBA" id="ARBA00022777"/>
    </source>
</evidence>
<dbReference type="GO" id="GO:0019521">
    <property type="term" value="P:D-gluconate metabolic process"/>
    <property type="evidence" value="ECO:0007669"/>
    <property type="project" value="UniProtKB-KW"/>
</dbReference>
<gene>
    <name evidence="11" type="ORF">GGE15_001185</name>
</gene>
<keyword evidence="6 10" id="KW-0418">Kinase</keyword>
<keyword evidence="7 10" id="KW-0067">ATP-binding</keyword>
<evidence type="ECO:0000313" key="11">
    <source>
        <dbReference type="EMBL" id="MBB4437936.1"/>
    </source>
</evidence>
<dbReference type="FunFam" id="3.40.50.300:FF:000522">
    <property type="entry name" value="Gluconokinase"/>
    <property type="match status" value="1"/>
</dbReference>
<keyword evidence="8" id="KW-0311">Gluconate utilization</keyword>
<evidence type="ECO:0000256" key="4">
    <source>
        <dbReference type="ARBA" id="ARBA00022679"/>
    </source>
</evidence>
<name>A0A7W6UH32_9HYPH</name>
<keyword evidence="5 10" id="KW-0547">Nucleotide-binding</keyword>
<comment type="similarity">
    <text evidence="2 10">Belongs to the gluconokinase GntK/GntV family.</text>
</comment>
<organism evidence="11 12">
    <name type="scientific">Rhizobium esperanzae</name>
    <dbReference type="NCBI Taxonomy" id="1967781"/>
    <lineage>
        <taxon>Bacteria</taxon>
        <taxon>Pseudomonadati</taxon>
        <taxon>Pseudomonadota</taxon>
        <taxon>Alphaproteobacteria</taxon>
        <taxon>Hyphomicrobiales</taxon>
        <taxon>Rhizobiaceae</taxon>
        <taxon>Rhizobium/Agrobacterium group</taxon>
        <taxon>Rhizobium</taxon>
    </lineage>
</organism>
<dbReference type="Gene3D" id="3.40.50.300">
    <property type="entry name" value="P-loop containing nucleotide triphosphate hydrolases"/>
    <property type="match status" value="1"/>
</dbReference>
<evidence type="ECO:0000256" key="10">
    <source>
        <dbReference type="RuleBase" id="RU363066"/>
    </source>
</evidence>
<dbReference type="PANTHER" id="PTHR43442">
    <property type="entry name" value="GLUCONOKINASE-RELATED"/>
    <property type="match status" value="1"/>
</dbReference>
<proteinExistence type="inferred from homology"/>
<comment type="caution">
    <text evidence="11">The sequence shown here is derived from an EMBL/GenBank/DDBJ whole genome shotgun (WGS) entry which is preliminary data.</text>
</comment>
<dbReference type="Pfam" id="PF13671">
    <property type="entry name" value="AAA_33"/>
    <property type="match status" value="1"/>
</dbReference>
<dbReference type="EC" id="2.7.1.12" evidence="3 10"/>
<evidence type="ECO:0000256" key="2">
    <source>
        <dbReference type="ARBA" id="ARBA00008420"/>
    </source>
</evidence>